<accession>A0A383V6X1</accession>
<evidence type="ECO:0000256" key="6">
    <source>
        <dbReference type="ARBA" id="ARBA00023136"/>
    </source>
</evidence>
<dbReference type="PANTHER" id="PTHR12246">
    <property type="entry name" value="PALMITOYLTRANSFERASE ZDHHC16"/>
    <property type="match status" value="1"/>
</dbReference>
<protein>
    <recommendedName>
        <fullName evidence="8">S-acyltransferase</fullName>
        <ecNumber evidence="8">2.3.1.225</ecNumber>
    </recommendedName>
    <alternativeName>
        <fullName evidence="8">Palmitoyltransferase</fullName>
    </alternativeName>
</protein>
<reference evidence="11 12" key="1">
    <citation type="submission" date="2016-10" db="EMBL/GenBank/DDBJ databases">
        <authorList>
            <person name="Cai Z."/>
        </authorList>
    </citation>
    <scope>NUCLEOTIDE SEQUENCE [LARGE SCALE GENOMIC DNA]</scope>
</reference>
<sequence length="307" mass="31640">MDHHCPFINNCVGRGNLRPFLLFLLWTILAAAYVLAMCSALVWREWDVVRESAIIHSTLNQGSFGAPINGSSSSGGSSIAGSLTSPDLAAGVLISPAAHSTAALTSSSSSSVHMATAGQHAADAAGWSSARFVASGGMLLLLLQLAPGWLLATYYLAAACAALLLAVSALLVSQLNYLGSGVTYIQHLKRAAGSAAAAPGADSCTEHRQQANGNGSPCNGLQQVSAEQTDAGSAAAAGPVEFGARKPPHVQQVLQRQYGKWQVLWGRLQDVLGVDGSSGFAFSTALLVPQWQPTASAGVSTAVKKWS</sequence>
<dbReference type="PROSITE" id="PS50216">
    <property type="entry name" value="DHHC"/>
    <property type="match status" value="1"/>
</dbReference>
<keyword evidence="12" id="KW-1185">Reference proteome</keyword>
<dbReference type="GO" id="GO:0019706">
    <property type="term" value="F:protein-cysteine S-palmitoyltransferase activity"/>
    <property type="evidence" value="ECO:0007669"/>
    <property type="project" value="UniProtKB-EC"/>
</dbReference>
<evidence type="ECO:0000313" key="12">
    <source>
        <dbReference type="Proteomes" id="UP000256970"/>
    </source>
</evidence>
<feature type="region of interest" description="Disordered" evidence="9">
    <location>
        <begin position="199"/>
        <end position="222"/>
    </location>
</feature>
<dbReference type="InterPro" id="IPR001594">
    <property type="entry name" value="Palmitoyltrfase_DHHC"/>
</dbReference>
<name>A0A383V6X1_TETOB</name>
<feature type="transmembrane region" description="Helical" evidence="8">
    <location>
        <begin position="20"/>
        <end position="43"/>
    </location>
</feature>
<dbReference type="GO" id="GO:0016020">
    <property type="term" value="C:membrane"/>
    <property type="evidence" value="ECO:0007669"/>
    <property type="project" value="UniProtKB-SubCell"/>
</dbReference>
<evidence type="ECO:0000256" key="4">
    <source>
        <dbReference type="ARBA" id="ARBA00022692"/>
    </source>
</evidence>
<dbReference type="STRING" id="3088.A0A383V6X1"/>
<dbReference type="Pfam" id="PF01529">
    <property type="entry name" value="DHHC"/>
    <property type="match status" value="1"/>
</dbReference>
<dbReference type="Proteomes" id="UP000256970">
    <property type="component" value="Unassembled WGS sequence"/>
</dbReference>
<evidence type="ECO:0000313" key="11">
    <source>
        <dbReference type="EMBL" id="SZX60479.1"/>
    </source>
</evidence>
<proteinExistence type="inferred from homology"/>
<comment type="similarity">
    <text evidence="2 8">Belongs to the DHHC palmitoyltransferase family.</text>
</comment>
<evidence type="ECO:0000256" key="8">
    <source>
        <dbReference type="RuleBase" id="RU079119"/>
    </source>
</evidence>
<dbReference type="AlphaFoldDB" id="A0A383V6X1"/>
<dbReference type="EMBL" id="FNXT01000070">
    <property type="protein sequence ID" value="SZX60479.1"/>
    <property type="molecule type" value="Genomic_DNA"/>
</dbReference>
<comment type="catalytic activity">
    <reaction evidence="8">
        <text>L-cysteinyl-[protein] + hexadecanoyl-CoA = S-hexadecanoyl-L-cysteinyl-[protein] + CoA</text>
        <dbReference type="Rhea" id="RHEA:36683"/>
        <dbReference type="Rhea" id="RHEA-COMP:10131"/>
        <dbReference type="Rhea" id="RHEA-COMP:11032"/>
        <dbReference type="ChEBI" id="CHEBI:29950"/>
        <dbReference type="ChEBI" id="CHEBI:57287"/>
        <dbReference type="ChEBI" id="CHEBI:57379"/>
        <dbReference type="ChEBI" id="CHEBI:74151"/>
        <dbReference type="EC" id="2.3.1.225"/>
    </reaction>
</comment>
<evidence type="ECO:0000259" key="10">
    <source>
        <dbReference type="Pfam" id="PF01529"/>
    </source>
</evidence>
<comment type="subcellular location">
    <subcellularLocation>
        <location evidence="1">Membrane</location>
        <topology evidence="1">Multi-pass membrane protein</topology>
    </subcellularLocation>
</comment>
<dbReference type="EC" id="2.3.1.225" evidence="8"/>
<comment type="domain">
    <text evidence="8">The DHHC domain is required for palmitoyltransferase activity.</text>
</comment>
<keyword evidence="5 8" id="KW-1133">Transmembrane helix</keyword>
<evidence type="ECO:0000256" key="5">
    <source>
        <dbReference type="ARBA" id="ARBA00022989"/>
    </source>
</evidence>
<evidence type="ECO:0000256" key="1">
    <source>
        <dbReference type="ARBA" id="ARBA00004141"/>
    </source>
</evidence>
<feature type="transmembrane region" description="Helical" evidence="8">
    <location>
        <begin position="152"/>
        <end position="172"/>
    </location>
</feature>
<gene>
    <name evidence="11" type="ORF">BQ4739_LOCUS1022</name>
</gene>
<keyword evidence="4 8" id="KW-0812">Transmembrane</keyword>
<evidence type="ECO:0000256" key="9">
    <source>
        <dbReference type="SAM" id="MobiDB-lite"/>
    </source>
</evidence>
<keyword evidence="7 8" id="KW-0012">Acyltransferase</keyword>
<evidence type="ECO:0000256" key="3">
    <source>
        <dbReference type="ARBA" id="ARBA00022679"/>
    </source>
</evidence>
<evidence type="ECO:0000256" key="2">
    <source>
        <dbReference type="ARBA" id="ARBA00008574"/>
    </source>
</evidence>
<evidence type="ECO:0000256" key="7">
    <source>
        <dbReference type="ARBA" id="ARBA00023315"/>
    </source>
</evidence>
<feature type="compositionally biased region" description="Polar residues" evidence="9">
    <location>
        <begin position="210"/>
        <end position="222"/>
    </location>
</feature>
<keyword evidence="3 8" id="KW-0808">Transferase</keyword>
<keyword evidence="6 8" id="KW-0472">Membrane</keyword>
<organism evidence="11 12">
    <name type="scientific">Tetradesmus obliquus</name>
    <name type="common">Green alga</name>
    <name type="synonym">Acutodesmus obliquus</name>
    <dbReference type="NCBI Taxonomy" id="3088"/>
    <lineage>
        <taxon>Eukaryota</taxon>
        <taxon>Viridiplantae</taxon>
        <taxon>Chlorophyta</taxon>
        <taxon>core chlorophytes</taxon>
        <taxon>Chlorophyceae</taxon>
        <taxon>CS clade</taxon>
        <taxon>Sphaeropleales</taxon>
        <taxon>Scenedesmaceae</taxon>
        <taxon>Tetradesmus</taxon>
    </lineage>
</organism>
<dbReference type="InterPro" id="IPR039859">
    <property type="entry name" value="PFA4/ZDH16/20/ERF2-like"/>
</dbReference>
<feature type="domain" description="Palmitoyltransferase DHHC" evidence="10">
    <location>
        <begin position="1"/>
        <end position="58"/>
    </location>
</feature>